<evidence type="ECO:0000256" key="1">
    <source>
        <dbReference type="SAM" id="MobiDB-lite"/>
    </source>
</evidence>
<protein>
    <submittedName>
        <fullName evidence="4">CCHC-type domain-containing protein</fullName>
    </submittedName>
</protein>
<sequence>MTQAAQSAASAAQTLQALQAQQSSSSTSLPVSDNFKEASRMVRQPDPFGSEDHDSDLSKWQDFCVNLKAWLFLGNPKFEVDLHRAESHKTGAIDVSAEPEDVQLRCKQFYNIMTGLLRGKPLRMLRQIENRNGYELWRQLCQLFAPKTKARSISVLSALLHVPQFSKDRTLLDQVLGLERLRAEYAKSSGADVPDDLMLSVLVRSLPRHIQQHVQLQMDETSSYEDIRSLVIGYEKITTSWSPGKIHSELGIVSPPNSGPAPMEGQKGNKGSSAGKDGKGKGELCFS</sequence>
<comment type="caution">
    <text evidence="2">The sequence shown here is derived from an EMBL/GenBank/DDBJ whole genome shotgun (WGS) entry which is preliminary data.</text>
</comment>
<evidence type="ECO:0000313" key="5">
    <source>
        <dbReference type="Proteomes" id="UP001152797"/>
    </source>
</evidence>
<feature type="compositionally biased region" description="Basic and acidic residues" evidence="1">
    <location>
        <begin position="276"/>
        <end position="287"/>
    </location>
</feature>
<dbReference type="Proteomes" id="UP001152797">
    <property type="component" value="Unassembled WGS sequence"/>
</dbReference>
<feature type="compositionally biased region" description="Low complexity" evidence="1">
    <location>
        <begin position="1"/>
        <end position="29"/>
    </location>
</feature>
<evidence type="ECO:0000313" key="4">
    <source>
        <dbReference type="EMBL" id="CAL4800267.1"/>
    </source>
</evidence>
<dbReference type="EMBL" id="CAMXCT010005668">
    <property type="protein sequence ID" value="CAI4012955.1"/>
    <property type="molecule type" value="Genomic_DNA"/>
</dbReference>
<gene>
    <name evidence="2" type="ORF">C1SCF055_LOCUS37972</name>
</gene>
<feature type="region of interest" description="Disordered" evidence="1">
    <location>
        <begin position="1"/>
        <end position="38"/>
    </location>
</feature>
<proteinExistence type="predicted"/>
<reference evidence="2" key="1">
    <citation type="submission" date="2022-10" db="EMBL/GenBank/DDBJ databases">
        <authorList>
            <person name="Chen Y."/>
            <person name="Dougan E. K."/>
            <person name="Chan C."/>
            <person name="Rhodes N."/>
            <person name="Thang M."/>
        </authorList>
    </citation>
    <scope>NUCLEOTIDE SEQUENCE</scope>
</reference>
<name>A0A9P1GGQ6_9DINO</name>
<evidence type="ECO:0000313" key="3">
    <source>
        <dbReference type="EMBL" id="CAL1166330.1"/>
    </source>
</evidence>
<dbReference type="AlphaFoldDB" id="A0A9P1GGQ6"/>
<accession>A0A9P1GGQ6</accession>
<dbReference type="EMBL" id="CAMXCT020005668">
    <property type="protein sequence ID" value="CAL1166330.1"/>
    <property type="molecule type" value="Genomic_DNA"/>
</dbReference>
<feature type="region of interest" description="Disordered" evidence="1">
    <location>
        <begin position="248"/>
        <end position="287"/>
    </location>
</feature>
<reference evidence="3" key="2">
    <citation type="submission" date="2024-04" db="EMBL/GenBank/DDBJ databases">
        <authorList>
            <person name="Chen Y."/>
            <person name="Shah S."/>
            <person name="Dougan E. K."/>
            <person name="Thang M."/>
            <person name="Chan C."/>
        </authorList>
    </citation>
    <scope>NUCLEOTIDE SEQUENCE [LARGE SCALE GENOMIC DNA]</scope>
</reference>
<organism evidence="2">
    <name type="scientific">Cladocopium goreaui</name>
    <dbReference type="NCBI Taxonomy" id="2562237"/>
    <lineage>
        <taxon>Eukaryota</taxon>
        <taxon>Sar</taxon>
        <taxon>Alveolata</taxon>
        <taxon>Dinophyceae</taxon>
        <taxon>Suessiales</taxon>
        <taxon>Symbiodiniaceae</taxon>
        <taxon>Cladocopium</taxon>
    </lineage>
</organism>
<dbReference type="EMBL" id="CAMXCT030005668">
    <property type="protein sequence ID" value="CAL4800267.1"/>
    <property type="molecule type" value="Genomic_DNA"/>
</dbReference>
<keyword evidence="5" id="KW-1185">Reference proteome</keyword>
<evidence type="ECO:0000313" key="2">
    <source>
        <dbReference type="EMBL" id="CAI4012955.1"/>
    </source>
</evidence>
<dbReference type="OrthoDB" id="432250at2759"/>